<protein>
    <submittedName>
        <fullName evidence="1">Uncharacterized protein</fullName>
    </submittedName>
</protein>
<accession>A0A1Q3BST0</accession>
<dbReference type="OrthoDB" id="778454at2759"/>
<evidence type="ECO:0000313" key="2">
    <source>
        <dbReference type="Proteomes" id="UP000187406"/>
    </source>
</evidence>
<proteinExistence type="predicted"/>
<dbReference type="AlphaFoldDB" id="A0A1Q3BST0"/>
<sequence>MVELLKQVQINLPLLDAIQKVKAYAKFLKDLCTTKCKLKTHIPKTVHQTEQVSATLSNKLPPKLKDPGAPLIFCNIGNLQIQRTLPDLRAIVNILPISVYDHFGFGKSKPIEVTFQLADRSLKVPKGFIKDVLVKVDELYFPAYFLMLNMETPSNGKPQLIILGHPF</sequence>
<gene>
    <name evidence="1" type="ORF">CFOL_v3_14525</name>
</gene>
<dbReference type="InterPro" id="IPR021109">
    <property type="entry name" value="Peptidase_aspartic_dom_sf"/>
</dbReference>
<name>A0A1Q3BST0_CEPFO</name>
<dbReference type="PANTHER" id="PTHR33067">
    <property type="entry name" value="RNA-DIRECTED DNA POLYMERASE-RELATED"/>
    <property type="match status" value="1"/>
</dbReference>
<dbReference type="Gene3D" id="2.40.70.10">
    <property type="entry name" value="Acid Proteases"/>
    <property type="match status" value="1"/>
</dbReference>
<dbReference type="EMBL" id="BDDD01000866">
    <property type="protein sequence ID" value="GAV71031.1"/>
    <property type="molecule type" value="Genomic_DNA"/>
</dbReference>
<dbReference type="Proteomes" id="UP000187406">
    <property type="component" value="Unassembled WGS sequence"/>
</dbReference>
<comment type="caution">
    <text evidence="1">The sequence shown here is derived from an EMBL/GenBank/DDBJ whole genome shotgun (WGS) entry which is preliminary data.</text>
</comment>
<organism evidence="1 2">
    <name type="scientific">Cephalotus follicularis</name>
    <name type="common">Albany pitcher plant</name>
    <dbReference type="NCBI Taxonomy" id="3775"/>
    <lineage>
        <taxon>Eukaryota</taxon>
        <taxon>Viridiplantae</taxon>
        <taxon>Streptophyta</taxon>
        <taxon>Embryophyta</taxon>
        <taxon>Tracheophyta</taxon>
        <taxon>Spermatophyta</taxon>
        <taxon>Magnoliopsida</taxon>
        <taxon>eudicotyledons</taxon>
        <taxon>Gunneridae</taxon>
        <taxon>Pentapetalae</taxon>
        <taxon>rosids</taxon>
        <taxon>fabids</taxon>
        <taxon>Oxalidales</taxon>
        <taxon>Cephalotaceae</taxon>
        <taxon>Cephalotus</taxon>
    </lineage>
</organism>
<keyword evidence="2" id="KW-1185">Reference proteome</keyword>
<evidence type="ECO:0000313" key="1">
    <source>
        <dbReference type="EMBL" id="GAV71031.1"/>
    </source>
</evidence>
<reference evidence="2" key="1">
    <citation type="submission" date="2016-04" db="EMBL/GenBank/DDBJ databases">
        <title>Cephalotus genome sequencing.</title>
        <authorList>
            <person name="Fukushima K."/>
            <person name="Hasebe M."/>
            <person name="Fang X."/>
        </authorList>
    </citation>
    <scope>NUCLEOTIDE SEQUENCE [LARGE SCALE GENOMIC DNA]</scope>
    <source>
        <strain evidence="2">cv. St1</strain>
    </source>
</reference>
<dbReference type="InParanoid" id="A0A1Q3BST0"/>